<dbReference type="Pfam" id="PF03936">
    <property type="entry name" value="Terpene_synth_C"/>
    <property type="match status" value="1"/>
</dbReference>
<protein>
    <recommendedName>
        <fullName evidence="9">(+)-delta-cadinene synthase</fullName>
    </recommendedName>
</protein>
<keyword evidence="2" id="KW-0479">Metal-binding</keyword>
<reference evidence="7 8" key="1">
    <citation type="journal article" date="2019" name="Genome Biol. Evol.">
        <title>Insights into the evolution of the New World diploid cottons (Gossypium, subgenus Houzingenia) based on genome sequencing.</title>
        <authorList>
            <person name="Grover C.E."/>
            <person name="Arick M.A. 2nd"/>
            <person name="Thrash A."/>
            <person name="Conover J.L."/>
            <person name="Sanders W.S."/>
            <person name="Peterson D.G."/>
            <person name="Frelichowski J.E."/>
            <person name="Scheffler J.A."/>
            <person name="Scheffler B.E."/>
            <person name="Wendel J.F."/>
        </authorList>
    </citation>
    <scope>NUCLEOTIDE SEQUENCE [LARGE SCALE GENOMIC DNA]</scope>
    <source>
        <strain evidence="7">57</strain>
        <tissue evidence="7">Leaf</tissue>
    </source>
</reference>
<dbReference type="InterPro" id="IPR008949">
    <property type="entry name" value="Isoprenoid_synthase_dom_sf"/>
</dbReference>
<evidence type="ECO:0000256" key="4">
    <source>
        <dbReference type="ARBA" id="ARBA00023239"/>
    </source>
</evidence>
<dbReference type="PANTHER" id="PTHR31225">
    <property type="entry name" value="OS04G0344100 PROTEIN-RELATED"/>
    <property type="match status" value="1"/>
</dbReference>
<name>A0A7J8VLN6_9ROSI</name>
<evidence type="ECO:0000256" key="3">
    <source>
        <dbReference type="ARBA" id="ARBA00022842"/>
    </source>
</evidence>
<dbReference type="InterPro" id="IPR036965">
    <property type="entry name" value="Terpene_synth_N_sf"/>
</dbReference>
<evidence type="ECO:0000259" key="5">
    <source>
        <dbReference type="Pfam" id="PF01397"/>
    </source>
</evidence>
<dbReference type="Pfam" id="PF01397">
    <property type="entry name" value="Terpene_synth"/>
    <property type="match status" value="1"/>
</dbReference>
<evidence type="ECO:0000256" key="1">
    <source>
        <dbReference type="ARBA" id="ARBA00001946"/>
    </source>
</evidence>
<gene>
    <name evidence="7" type="ORF">Goklo_003489</name>
</gene>
<dbReference type="GO" id="GO:0016114">
    <property type="term" value="P:terpenoid biosynthetic process"/>
    <property type="evidence" value="ECO:0007669"/>
    <property type="project" value="InterPro"/>
</dbReference>
<feature type="domain" description="Terpene synthase N-terminal" evidence="5">
    <location>
        <begin position="68"/>
        <end position="212"/>
    </location>
</feature>
<dbReference type="InterPro" id="IPR005630">
    <property type="entry name" value="Terpene_synthase_metal-bd"/>
</dbReference>
<dbReference type="Proteomes" id="UP000593573">
    <property type="component" value="Unassembled WGS sequence"/>
</dbReference>
<dbReference type="GO" id="GO:0000287">
    <property type="term" value="F:magnesium ion binding"/>
    <property type="evidence" value="ECO:0007669"/>
    <property type="project" value="InterPro"/>
</dbReference>
<accession>A0A7J8VLN6</accession>
<keyword evidence="4" id="KW-0456">Lyase</keyword>
<evidence type="ECO:0000313" key="7">
    <source>
        <dbReference type="EMBL" id="MBA0663369.1"/>
    </source>
</evidence>
<dbReference type="InterPro" id="IPR008930">
    <property type="entry name" value="Terpenoid_cyclase/PrenylTrfase"/>
</dbReference>
<comment type="cofactor">
    <cofactor evidence="1">
        <name>Mg(2+)</name>
        <dbReference type="ChEBI" id="CHEBI:18420"/>
    </cofactor>
</comment>
<dbReference type="OrthoDB" id="1921927at2759"/>
<proteinExistence type="predicted"/>
<dbReference type="EMBL" id="JABFAB010000011">
    <property type="protein sequence ID" value="MBA0663369.1"/>
    <property type="molecule type" value="Genomic_DNA"/>
</dbReference>
<dbReference type="Gene3D" id="1.10.600.10">
    <property type="entry name" value="Farnesyl Diphosphate Synthase"/>
    <property type="match status" value="1"/>
</dbReference>
<evidence type="ECO:0000256" key="2">
    <source>
        <dbReference type="ARBA" id="ARBA00022723"/>
    </source>
</evidence>
<feature type="domain" description="Terpene synthase metal-binding" evidence="6">
    <location>
        <begin position="283"/>
        <end position="353"/>
    </location>
</feature>
<keyword evidence="3" id="KW-0460">Magnesium</keyword>
<organism evidence="7 8">
    <name type="scientific">Gossypium klotzschianum</name>
    <dbReference type="NCBI Taxonomy" id="34286"/>
    <lineage>
        <taxon>Eukaryota</taxon>
        <taxon>Viridiplantae</taxon>
        <taxon>Streptophyta</taxon>
        <taxon>Embryophyta</taxon>
        <taxon>Tracheophyta</taxon>
        <taxon>Spermatophyta</taxon>
        <taxon>Magnoliopsida</taxon>
        <taxon>eudicotyledons</taxon>
        <taxon>Gunneridae</taxon>
        <taxon>Pentapetalae</taxon>
        <taxon>rosids</taxon>
        <taxon>malvids</taxon>
        <taxon>Malvales</taxon>
        <taxon>Malvaceae</taxon>
        <taxon>Malvoideae</taxon>
        <taxon>Gossypium</taxon>
    </lineage>
</organism>
<evidence type="ECO:0008006" key="9">
    <source>
        <dbReference type="Google" id="ProtNLM"/>
    </source>
</evidence>
<dbReference type="Gene3D" id="1.50.10.130">
    <property type="entry name" value="Terpene synthase, N-terminal domain"/>
    <property type="match status" value="1"/>
</dbReference>
<comment type="caution">
    <text evidence="7">The sequence shown here is derived from an EMBL/GenBank/DDBJ whole genome shotgun (WGS) entry which is preliminary data.</text>
</comment>
<dbReference type="SUPFAM" id="SSF48576">
    <property type="entry name" value="Terpenoid synthases"/>
    <property type="match status" value="1"/>
</dbReference>
<dbReference type="InterPro" id="IPR050148">
    <property type="entry name" value="Terpene_synthase-like"/>
</dbReference>
<keyword evidence="8" id="KW-1185">Reference proteome</keyword>
<dbReference type="GO" id="GO:0010333">
    <property type="term" value="F:terpene synthase activity"/>
    <property type="evidence" value="ECO:0007669"/>
    <property type="project" value="InterPro"/>
</dbReference>
<evidence type="ECO:0000313" key="8">
    <source>
        <dbReference type="Proteomes" id="UP000593573"/>
    </source>
</evidence>
<evidence type="ECO:0000259" key="6">
    <source>
        <dbReference type="Pfam" id="PF03936"/>
    </source>
</evidence>
<dbReference type="SUPFAM" id="SSF48239">
    <property type="entry name" value="Terpenoid cyclases/Protein prenyltransferases"/>
    <property type="match status" value="1"/>
</dbReference>
<dbReference type="InterPro" id="IPR001906">
    <property type="entry name" value="Terpene_synth_N"/>
</dbReference>
<dbReference type="AlphaFoldDB" id="A0A7J8VLN6"/>
<sequence length="353" mass="40942">MASFSKVFCTSPSSPIAINKTSRINSNPPSSLSMIPSCNAYKEPSFVSTPLQHVDYRYGNPNITDEFLDEYASKLEGFKRVFKLVSEDPLQGLTMIDAIQRLGIDHHFQHEIEQVLQRQFMLSANGNGFHNYDLHEVALRFRLLRQEGYFVPAEVFNRFRDREGSFRHELCRDIKGLIELYEASQLGIDGEDILDVAREFSSQSLRKWRMAKVDLFSDRAIRNTLDQPFHKSLSRFTARNLLGTDFQGTNGWINILQELAKMDFNLVQSLHQKEIAHISNWWKQLGLAKELEFARDQPMKWYIWSMACLTDPTLSEQRIDLTKPISLIYIIDDIFDVYGTLDELTLFVQVVER</sequence>
<dbReference type="PANTHER" id="PTHR31225:SF0">
    <property type="entry name" value="S-(+)-LINALOOL SYNTHASE, CHLOROPLASTIC"/>
    <property type="match status" value="1"/>
</dbReference>